<comment type="caution">
    <text evidence="1">The sequence shown here is derived from an EMBL/GenBank/DDBJ whole genome shotgun (WGS) entry which is preliminary data.</text>
</comment>
<protein>
    <submittedName>
        <fullName evidence="1">Uncharacterized protein</fullName>
    </submittedName>
</protein>
<dbReference type="Proteomes" id="UP001163603">
    <property type="component" value="Chromosome 3"/>
</dbReference>
<keyword evidence="2" id="KW-1185">Reference proteome</keyword>
<evidence type="ECO:0000313" key="2">
    <source>
        <dbReference type="Proteomes" id="UP001163603"/>
    </source>
</evidence>
<accession>A0ACC0YZX0</accession>
<sequence>MELSLAADIINLGQSIRDGETLISSFQSFELGFFSPGKSNKRYLGIWYKISPSTVVWVANRNNPLEDEYGNLTVSNEGNLLLLNRDKSIIWSSNSSRVPENPVVQLLDSGNLVLRESTGTSSESYMWQSFDYPSDTLLPEMKLGWNLKTGFERFLVPWISADEPSPGDFSLRLDITGLPQLVLTMGSIKQARSGPWNGLQFGGIPRMLNSVFIPSLVQKEDELYFTYEPFKNTVITILKMNQSGKMQRLVWHAMKTEWRVLYSWPFDVCDNYAECGANGNCRISKTPICECLKGFVPKPQDEWESTQTRQCVKKLPSDCQSDEGFLKLPRMKLPDIGWSNKSMNLKECKAACTKNCSCRAYANSELTGGGIGCLMWFKDLTDMRECSKQYSWGQDIFIRVPASELGMCVLGCIAVTFILRLFGTSSTPPPAR</sequence>
<proteinExistence type="predicted"/>
<gene>
    <name evidence="1" type="ORF">Pint_04387</name>
</gene>
<organism evidence="1 2">
    <name type="scientific">Pistacia integerrima</name>
    <dbReference type="NCBI Taxonomy" id="434235"/>
    <lineage>
        <taxon>Eukaryota</taxon>
        <taxon>Viridiplantae</taxon>
        <taxon>Streptophyta</taxon>
        <taxon>Embryophyta</taxon>
        <taxon>Tracheophyta</taxon>
        <taxon>Spermatophyta</taxon>
        <taxon>Magnoliopsida</taxon>
        <taxon>eudicotyledons</taxon>
        <taxon>Gunneridae</taxon>
        <taxon>Pentapetalae</taxon>
        <taxon>rosids</taxon>
        <taxon>malvids</taxon>
        <taxon>Sapindales</taxon>
        <taxon>Anacardiaceae</taxon>
        <taxon>Pistacia</taxon>
    </lineage>
</organism>
<name>A0ACC0YZX0_9ROSI</name>
<reference evidence="2" key="1">
    <citation type="journal article" date="2023" name="G3 (Bethesda)">
        <title>Genome assembly and association tests identify interacting loci associated with vigor, precocity, and sex in interspecific pistachio rootstocks.</title>
        <authorList>
            <person name="Palmer W."/>
            <person name="Jacygrad E."/>
            <person name="Sagayaradj S."/>
            <person name="Cavanaugh K."/>
            <person name="Han R."/>
            <person name="Bertier L."/>
            <person name="Beede B."/>
            <person name="Kafkas S."/>
            <person name="Golino D."/>
            <person name="Preece J."/>
            <person name="Michelmore R."/>
        </authorList>
    </citation>
    <scope>NUCLEOTIDE SEQUENCE [LARGE SCALE GENOMIC DNA]</scope>
</reference>
<dbReference type="EMBL" id="CM047738">
    <property type="protein sequence ID" value="KAJ0044436.1"/>
    <property type="molecule type" value="Genomic_DNA"/>
</dbReference>
<evidence type="ECO:0000313" key="1">
    <source>
        <dbReference type="EMBL" id="KAJ0044436.1"/>
    </source>
</evidence>